<keyword evidence="2 4" id="KW-0251">Elongation factor</keyword>
<feature type="compositionally biased region" description="Basic and acidic residues" evidence="6">
    <location>
        <begin position="207"/>
        <end position="220"/>
    </location>
</feature>
<dbReference type="InterPro" id="IPR014038">
    <property type="entry name" value="EF1B_bsu/dsu_GNE"/>
</dbReference>
<feature type="coiled-coil region" evidence="5">
    <location>
        <begin position="1135"/>
        <end position="1176"/>
    </location>
</feature>
<feature type="compositionally biased region" description="Basic and acidic residues" evidence="6">
    <location>
        <begin position="997"/>
        <end position="1007"/>
    </location>
</feature>
<feature type="compositionally biased region" description="Low complexity" evidence="6">
    <location>
        <begin position="781"/>
        <end position="808"/>
    </location>
</feature>
<feature type="compositionally biased region" description="Polar residues" evidence="6">
    <location>
        <begin position="190"/>
        <end position="206"/>
    </location>
</feature>
<dbReference type="GO" id="GO:0005853">
    <property type="term" value="C:eukaryotic translation elongation factor 1 complex"/>
    <property type="evidence" value="ECO:0007669"/>
    <property type="project" value="InterPro"/>
</dbReference>
<dbReference type="InterPro" id="IPR036219">
    <property type="entry name" value="eEF-1beta-like_sf"/>
</dbReference>
<dbReference type="FunFam" id="3.30.70.60:FF:000001">
    <property type="entry name" value="Elongation factor 1-beta 1 like"/>
    <property type="match status" value="1"/>
</dbReference>
<keyword evidence="5" id="KW-0175">Coiled coil</keyword>
<feature type="compositionally biased region" description="Pro residues" evidence="6">
    <location>
        <begin position="1056"/>
        <end position="1065"/>
    </location>
</feature>
<feature type="compositionally biased region" description="Basic and acidic residues" evidence="6">
    <location>
        <begin position="277"/>
        <end position="286"/>
    </location>
</feature>
<keyword evidence="10" id="KW-1185">Reference proteome</keyword>
<evidence type="ECO:0000256" key="1">
    <source>
        <dbReference type="ARBA" id="ARBA00007411"/>
    </source>
</evidence>
<organism evidence="9 10">
    <name type="scientific">Apolygus lucorum</name>
    <name type="common">Small green plant bug</name>
    <name type="synonym">Lygocoris lucorum</name>
    <dbReference type="NCBI Taxonomy" id="248454"/>
    <lineage>
        <taxon>Eukaryota</taxon>
        <taxon>Metazoa</taxon>
        <taxon>Ecdysozoa</taxon>
        <taxon>Arthropoda</taxon>
        <taxon>Hexapoda</taxon>
        <taxon>Insecta</taxon>
        <taxon>Pterygota</taxon>
        <taxon>Neoptera</taxon>
        <taxon>Paraneoptera</taxon>
        <taxon>Hemiptera</taxon>
        <taxon>Heteroptera</taxon>
        <taxon>Panheteroptera</taxon>
        <taxon>Cimicomorpha</taxon>
        <taxon>Miridae</taxon>
        <taxon>Mirini</taxon>
        <taxon>Apolygus</taxon>
    </lineage>
</organism>
<reference evidence="9" key="1">
    <citation type="journal article" date="2021" name="Mol. Ecol. Resour.">
        <title>Apolygus lucorum genome provides insights into omnivorousness and mesophyll feeding.</title>
        <authorList>
            <person name="Liu Y."/>
            <person name="Liu H."/>
            <person name="Wang H."/>
            <person name="Huang T."/>
            <person name="Liu B."/>
            <person name="Yang B."/>
            <person name="Yin L."/>
            <person name="Li B."/>
            <person name="Zhang Y."/>
            <person name="Zhang S."/>
            <person name="Jiang F."/>
            <person name="Zhang X."/>
            <person name="Ren Y."/>
            <person name="Wang B."/>
            <person name="Wang S."/>
            <person name="Lu Y."/>
            <person name="Wu K."/>
            <person name="Fan W."/>
            <person name="Wang G."/>
        </authorList>
    </citation>
    <scope>NUCLEOTIDE SEQUENCE</scope>
    <source>
        <strain evidence="9">12Hb</strain>
    </source>
</reference>
<evidence type="ECO:0000256" key="4">
    <source>
        <dbReference type="RuleBase" id="RU003791"/>
    </source>
</evidence>
<dbReference type="SMART" id="SM00888">
    <property type="entry name" value="EF1_GNE"/>
    <property type="match status" value="1"/>
</dbReference>
<dbReference type="OrthoDB" id="331763at2759"/>
<dbReference type="EMBL" id="WIXP02000014">
    <property type="protein sequence ID" value="KAF6199789.1"/>
    <property type="molecule type" value="Genomic_DNA"/>
</dbReference>
<dbReference type="Pfam" id="PF10587">
    <property type="entry name" value="EF-1_beta_acid"/>
    <property type="match status" value="1"/>
</dbReference>
<dbReference type="PANTHER" id="PTHR11595">
    <property type="entry name" value="EF-HAND AND COILED-COIL DOMAIN-CONTAINING FAMILY MEMBER"/>
    <property type="match status" value="1"/>
</dbReference>
<evidence type="ECO:0000259" key="7">
    <source>
        <dbReference type="SMART" id="SM00888"/>
    </source>
</evidence>
<feature type="compositionally biased region" description="Basic and acidic residues" evidence="6">
    <location>
        <begin position="882"/>
        <end position="897"/>
    </location>
</feature>
<dbReference type="PROSITE" id="PS00825">
    <property type="entry name" value="EF1BD_2"/>
    <property type="match status" value="1"/>
</dbReference>
<feature type="compositionally biased region" description="Basic and acidic residues" evidence="6">
    <location>
        <begin position="701"/>
        <end position="716"/>
    </location>
</feature>
<feature type="compositionally biased region" description="Low complexity" evidence="6">
    <location>
        <begin position="861"/>
        <end position="879"/>
    </location>
</feature>
<proteinExistence type="inferred from homology"/>
<feature type="compositionally biased region" description="Basic and acidic residues" evidence="6">
    <location>
        <begin position="959"/>
        <end position="971"/>
    </location>
</feature>
<keyword evidence="3 4" id="KW-0648">Protein biosynthesis</keyword>
<dbReference type="GO" id="GO:0005829">
    <property type="term" value="C:cytosol"/>
    <property type="evidence" value="ECO:0007669"/>
    <property type="project" value="TreeGrafter"/>
</dbReference>
<feature type="compositionally biased region" description="Gly residues" evidence="6">
    <location>
        <begin position="117"/>
        <end position="126"/>
    </location>
</feature>
<feature type="compositionally biased region" description="Low complexity" evidence="6">
    <location>
        <begin position="97"/>
        <end position="116"/>
    </location>
</feature>
<feature type="compositionally biased region" description="Low complexity" evidence="6">
    <location>
        <begin position="577"/>
        <end position="599"/>
    </location>
</feature>
<evidence type="ECO:0000259" key="8">
    <source>
        <dbReference type="SMART" id="SM01182"/>
    </source>
</evidence>
<comment type="similarity">
    <text evidence="1 4">Belongs to the EF-1-beta/EF-1-delta family.</text>
</comment>
<feature type="region of interest" description="Disordered" evidence="6">
    <location>
        <begin position="91"/>
        <end position="735"/>
    </location>
</feature>
<dbReference type="GO" id="GO:0005085">
    <property type="term" value="F:guanyl-nucleotide exchange factor activity"/>
    <property type="evidence" value="ECO:0007669"/>
    <property type="project" value="TreeGrafter"/>
</dbReference>
<feature type="compositionally biased region" description="Basic and acidic residues" evidence="6">
    <location>
        <begin position="526"/>
        <end position="538"/>
    </location>
</feature>
<evidence type="ECO:0000256" key="5">
    <source>
        <dbReference type="SAM" id="Coils"/>
    </source>
</evidence>
<feature type="compositionally biased region" description="Basic and acidic residues" evidence="6">
    <location>
        <begin position="645"/>
        <end position="659"/>
    </location>
</feature>
<dbReference type="InterPro" id="IPR049720">
    <property type="entry name" value="EF1B_bsu/dsu"/>
</dbReference>
<feature type="compositionally biased region" description="Low complexity" evidence="6">
    <location>
        <begin position="388"/>
        <end position="399"/>
    </location>
</feature>
<dbReference type="GO" id="GO:0003746">
    <property type="term" value="F:translation elongation factor activity"/>
    <property type="evidence" value="ECO:0007669"/>
    <property type="project" value="UniProtKB-KW"/>
</dbReference>
<evidence type="ECO:0000256" key="2">
    <source>
        <dbReference type="ARBA" id="ARBA00022768"/>
    </source>
</evidence>
<feature type="compositionally biased region" description="Polar residues" evidence="6">
    <location>
        <begin position="230"/>
        <end position="245"/>
    </location>
</feature>
<comment type="caution">
    <text evidence="9">The sequence shown here is derived from an EMBL/GenBank/DDBJ whole genome shotgun (WGS) entry which is preliminary data.</text>
</comment>
<evidence type="ECO:0000313" key="9">
    <source>
        <dbReference type="EMBL" id="KAF6199789.1"/>
    </source>
</evidence>
<evidence type="ECO:0008006" key="11">
    <source>
        <dbReference type="Google" id="ProtNLM"/>
    </source>
</evidence>
<dbReference type="InterPro" id="IPR014717">
    <property type="entry name" value="Transl_elong_EF1B/ribsomal_bS6"/>
</dbReference>
<feature type="domain" description="Elongation factor 1 beta central acidic region eukaryote" evidence="8">
    <location>
        <begin position="1233"/>
        <end position="1260"/>
    </location>
</feature>
<feature type="compositionally biased region" description="Low complexity" evidence="6">
    <location>
        <begin position="551"/>
        <end position="561"/>
    </location>
</feature>
<dbReference type="PANTHER" id="PTHR11595:SF26">
    <property type="entry name" value="ELONGATION FACTOR 1-DELTA"/>
    <property type="match status" value="1"/>
</dbReference>
<dbReference type="Pfam" id="PF00736">
    <property type="entry name" value="EF1_GNE"/>
    <property type="match status" value="1"/>
</dbReference>
<feature type="region of interest" description="Disordered" evidence="6">
    <location>
        <begin position="751"/>
        <end position="842"/>
    </location>
</feature>
<evidence type="ECO:0000256" key="3">
    <source>
        <dbReference type="ARBA" id="ARBA00022917"/>
    </source>
</evidence>
<feature type="domain" description="Translation elongation factor EF1B beta/delta subunit guanine nucleotide exchange" evidence="7">
    <location>
        <begin position="1269"/>
        <end position="1355"/>
    </location>
</feature>
<feature type="compositionally biased region" description="Basic and acidic residues" evidence="6">
    <location>
        <begin position="625"/>
        <end position="634"/>
    </location>
</feature>
<dbReference type="SUPFAM" id="SSF54984">
    <property type="entry name" value="eEF-1beta-like"/>
    <property type="match status" value="1"/>
</dbReference>
<feature type="compositionally biased region" description="Polar residues" evidence="6">
    <location>
        <begin position="1209"/>
        <end position="1222"/>
    </location>
</feature>
<dbReference type="Gene3D" id="3.30.70.60">
    <property type="match status" value="1"/>
</dbReference>
<evidence type="ECO:0000256" key="6">
    <source>
        <dbReference type="SAM" id="MobiDB-lite"/>
    </source>
</evidence>
<evidence type="ECO:0000313" key="10">
    <source>
        <dbReference type="Proteomes" id="UP000466442"/>
    </source>
</evidence>
<feature type="compositionally biased region" description="Polar residues" evidence="6">
    <location>
        <begin position="352"/>
        <end position="376"/>
    </location>
</feature>
<dbReference type="InterPro" id="IPR001326">
    <property type="entry name" value="Transl_elong_EF1B_B/D_CS"/>
</dbReference>
<dbReference type="InterPro" id="IPR018940">
    <property type="entry name" value="EF-1_beta_acid_region_euk"/>
</dbReference>
<feature type="compositionally biased region" description="Low complexity" evidence="6">
    <location>
        <begin position="127"/>
        <end position="140"/>
    </location>
</feature>
<feature type="region of interest" description="Disordered" evidence="6">
    <location>
        <begin position="854"/>
        <end position="1112"/>
    </location>
</feature>
<feature type="compositionally biased region" description="Basic and acidic residues" evidence="6">
    <location>
        <begin position="141"/>
        <end position="150"/>
    </location>
</feature>
<gene>
    <name evidence="9" type="ORF">GE061_006087</name>
</gene>
<feature type="compositionally biased region" description="Polar residues" evidence="6">
    <location>
        <begin position="512"/>
        <end position="525"/>
    </location>
</feature>
<accession>A0A6A4JAL1</accession>
<feature type="compositionally biased region" description="Basic and acidic residues" evidence="6">
    <location>
        <begin position="683"/>
        <end position="692"/>
    </location>
</feature>
<feature type="region of interest" description="Disordered" evidence="6">
    <location>
        <begin position="1204"/>
        <end position="1231"/>
    </location>
</feature>
<feature type="compositionally biased region" description="Basic residues" evidence="6">
    <location>
        <begin position="1073"/>
        <end position="1087"/>
    </location>
</feature>
<name>A0A6A4JAL1_APOLU</name>
<dbReference type="SMART" id="SM01182">
    <property type="entry name" value="EF-1_beta_acid"/>
    <property type="match status" value="1"/>
</dbReference>
<sequence>MRAESENRHVAVPRGVAFPLKYRSVEAPPTSSQLWLSCCTTQGKMTSVCPLAQEKVWFDKPKYDLAEKKYYERLAKDKDVESFTVLNFNMEGGKGGAKPQQQNKPKQNKPQQNQNKKGGGGGGNKGQGKPPGAANAGGPKPAKEPQKVDAPEVPPAAVEITEPAKVSGEGTPPAVPAIVAEEVKPAAAPNTGSPPSQNPAPTTQSNKPDKSPEEGKDGGKGNKQNKGNKSKSPAQGGQQTKNSNPGGKGNQGPPAVPPQVGEKAEGKPENAPSVKADAPKVAEEGKTPAVVSAAPQLSVAEDQGKEGARGKSPCKNNQNAGKNQKGGKGSKGAANPQNKNASQPPDGPPKPNQSSDAPEQPKEQSLITVQQPNQGGTEKVPNPKDNSKSSNPQKSKSQTKGGGGPPKAESIPEQGPQSTSSELIQDKSKTIPADNLQSFAEKAKSPAPKPANKVQAEKSRAESPAKNQQSQPKNKGKGGQGNAPQPDKHAVEAAQQPASVDVAPTAKVDLPKNQQSSPQSLSASEQQKESDHKNDQPKNKNQKKNQHPDKSTSSPPKSDGPLASPTTSDQNSKKSKSPQPSAPKNVPSAKPANAPSPKSSPDDIVIDDDFEPLFADVPVPPLKPAPKESPKDTPKQSVAEAPKPAAKEPPKPNVKEPSKASEPPKQAAKDSPKSAVAEPTKQVGKEAPKKPEITQPSLEVASKKPETPKPTVKEVSKPPPPPLETEDGDFEPLFSDFTDSTKALVGVACPFVDKFPPLTPPTAAPKGVKDEKPQAHVGTKPAPEASNQSQQQQSKKSKSPPNKAQAPPTSIQNIPKSAPVEIKGASTPLASSPLQTEPALPESFRDKVLADVKLSSSPKRSVSPKLASSPKLSSSPKVVETPLKKEENKNQANEKNKPQSSPVKNDPAVVVPTEIPLKPEEPKPAANEPANKNDKKAANQKSPPPKGQQAKNQEASKVPIDKKEAVARSTKDNNPQNNPKHKEVSKQADTPCSKAKHPFDHPVKTVEPKSGSNQNKNSVPKMAAQPHGKADAPVNNKVAPDAQMGNKVQPATTPAPVIPTDPNAPEPTDKKESKKSKRNKKERHRNRDRQEKGAPTQNGNPLNSLAGEVAKARQHIKNSLQCIDDIANMTSPSAVIEVSNRLNSLEKENTDLKQKVGDLTALLAKLEIRVKDLEKGNKSVGMQAVTPNSTVASQAVAKAAHAGSQASANVKTAGSQAKSQPAKQDDDDDGVDLFASESEEEDEEANKIKEQRLAEYAAKKSKKPALIAKSSIILDIKPWDDETDMKEMEKRVRVIEADGLLWGASKLVPLAYGIHKLQINCVVEDDKISIDWLQETIEEIEDFVQSVDIAAFNKI</sequence>
<dbReference type="Proteomes" id="UP000466442">
    <property type="component" value="Unassembled WGS sequence"/>
</dbReference>
<protein>
    <recommendedName>
        <fullName evidence="11">Translation elongation factor EF1B beta/delta subunit guanine nucleotide exchange domain-containing protein</fullName>
    </recommendedName>
</protein>
<dbReference type="CDD" id="cd00292">
    <property type="entry name" value="EF1B"/>
    <property type="match status" value="1"/>
</dbReference>